<accession>A0A6I6E9E2</accession>
<gene>
    <name evidence="2" type="ORF">D7D94_11500</name>
</gene>
<dbReference type="RefSeq" id="WP_156242743.1">
    <property type="nucleotide sequence ID" value="NZ_BAAAZL010000004.1"/>
</dbReference>
<evidence type="ECO:0000313" key="3">
    <source>
        <dbReference type="Proteomes" id="UP000422989"/>
    </source>
</evidence>
<dbReference type="OrthoDB" id="5054050at2"/>
<keyword evidence="1" id="KW-1133">Transmembrane helix</keyword>
<keyword evidence="1" id="KW-0812">Transmembrane</keyword>
<feature type="transmembrane region" description="Helical" evidence="1">
    <location>
        <begin position="74"/>
        <end position="94"/>
    </location>
</feature>
<evidence type="ECO:0008006" key="4">
    <source>
        <dbReference type="Google" id="ProtNLM"/>
    </source>
</evidence>
<dbReference type="Proteomes" id="UP000422989">
    <property type="component" value="Chromosome"/>
</dbReference>
<keyword evidence="1" id="KW-0472">Membrane</keyword>
<keyword evidence="3" id="KW-1185">Reference proteome</keyword>
<evidence type="ECO:0000313" key="2">
    <source>
        <dbReference type="EMBL" id="QGU28231.1"/>
    </source>
</evidence>
<dbReference type="AlphaFoldDB" id="A0A6I6E9E2"/>
<dbReference type="KEGG" id="moj:D7D94_11500"/>
<protein>
    <recommendedName>
        <fullName evidence="4">DUF3137 domain-containing protein</fullName>
    </recommendedName>
</protein>
<organism evidence="2 3">
    <name type="scientific">Microbacterium oryzae</name>
    <dbReference type="NCBI Taxonomy" id="743009"/>
    <lineage>
        <taxon>Bacteria</taxon>
        <taxon>Bacillati</taxon>
        <taxon>Actinomycetota</taxon>
        <taxon>Actinomycetes</taxon>
        <taxon>Micrococcales</taxon>
        <taxon>Microbacteriaceae</taxon>
        <taxon>Microbacterium</taxon>
    </lineage>
</organism>
<feature type="transmembrane region" description="Helical" evidence="1">
    <location>
        <begin position="42"/>
        <end position="68"/>
    </location>
</feature>
<reference evidence="2 3" key="1">
    <citation type="submission" date="2018-09" db="EMBL/GenBank/DDBJ databases">
        <title>Whole genome sequencing of Microbacterium oryzae strain MB-10T.</title>
        <authorList>
            <person name="Das S.K."/>
        </authorList>
    </citation>
    <scope>NUCLEOTIDE SEQUENCE [LARGE SCALE GENOMIC DNA]</scope>
    <source>
        <strain evidence="2 3">MB-10</strain>
    </source>
</reference>
<name>A0A6I6E9E2_9MICO</name>
<sequence length="366" mass="40258">MSDTTQGVPFDARALTEPVDPADSERFARELAKRYPRMNAGAFVIIVIMLGLAVTGAIITFAFAAAFGGGEPNGANLLALVVAAAIAGVILWAFRTHRRRQRERQYRLDRFARANGMSYVPVVKAPPLPGMIFGVGRERRAWDLVRGDAPRFVEFANYQYTTGSGKHKTTHTWAYVAIRLDAPLPHIVLDALGNNSIFGSNLPVGFDADQRLSLEGDFDRHFALYCPEGYEADALYLFTPDIMARFLDNAGQLDVEIVDDWMFLYTRRRISTLDPATWAWLFSVVGALIGKLDQWGRWRDDRMAVGPRPVAGGVARAFTASAAVAPPEQGVAAPGRRLKRRFSWAGVVGIGIAVVVFLLEVMGNVD</sequence>
<proteinExistence type="predicted"/>
<feature type="transmembrane region" description="Helical" evidence="1">
    <location>
        <begin position="342"/>
        <end position="363"/>
    </location>
</feature>
<dbReference type="EMBL" id="CP032550">
    <property type="protein sequence ID" value="QGU28231.1"/>
    <property type="molecule type" value="Genomic_DNA"/>
</dbReference>
<evidence type="ECO:0000256" key="1">
    <source>
        <dbReference type="SAM" id="Phobius"/>
    </source>
</evidence>